<gene>
    <name evidence="1" type="ORF">AS203_01755</name>
</gene>
<name>A0A0S2KIB9_9BACT</name>
<organism evidence="1 2">
    <name type="scientific">Hoylesella enoeca</name>
    <dbReference type="NCBI Taxonomy" id="76123"/>
    <lineage>
        <taxon>Bacteria</taxon>
        <taxon>Pseudomonadati</taxon>
        <taxon>Bacteroidota</taxon>
        <taxon>Bacteroidia</taxon>
        <taxon>Bacteroidales</taxon>
        <taxon>Prevotellaceae</taxon>
        <taxon>Hoylesella</taxon>
    </lineage>
</organism>
<dbReference type="Proteomes" id="UP000056252">
    <property type="component" value="Chromosome"/>
</dbReference>
<dbReference type="KEGG" id="peo:AS203_01755"/>
<reference evidence="2" key="1">
    <citation type="submission" date="2015-11" db="EMBL/GenBank/DDBJ databases">
        <authorList>
            <person name="Holder M.E."/>
            <person name="Ajami N.J."/>
            <person name="Petrosino J.F."/>
        </authorList>
    </citation>
    <scope>NUCLEOTIDE SEQUENCE [LARGE SCALE GENOMIC DNA]</scope>
    <source>
        <strain evidence="2">F0113</strain>
    </source>
</reference>
<dbReference type="OrthoDB" id="1524821at2"/>
<keyword evidence="2" id="KW-1185">Reference proteome</keyword>
<dbReference type="AlphaFoldDB" id="A0A0S2KIB9"/>
<dbReference type="EMBL" id="CP013195">
    <property type="protein sequence ID" value="ALO47973.1"/>
    <property type="molecule type" value="Genomic_DNA"/>
</dbReference>
<proteinExistence type="predicted"/>
<dbReference type="Pfam" id="PF02620">
    <property type="entry name" value="YceD"/>
    <property type="match status" value="1"/>
</dbReference>
<protein>
    <submittedName>
        <fullName evidence="1">Nucleic acid-binding protein</fullName>
    </submittedName>
</protein>
<sequence>MCSLEALKIDLKELKEGLNSCEFQLDDNYFEVINAPEVRRGELCVVLSIRKTGALFELDSHIVGSIHIPCDRCLDDMEQPINTDNRLVVKLGETHSEENDLLIVPEDKGILDLSWIIYEFVALSIPIKHVHIPGKCNPAMIEMLAEHTATRSSNGLDEESTDPRWSGLEQLKTILKE</sequence>
<accession>A0A0S2KIB9</accession>
<dbReference type="InterPro" id="IPR003772">
    <property type="entry name" value="YceD"/>
</dbReference>
<evidence type="ECO:0000313" key="1">
    <source>
        <dbReference type="EMBL" id="ALO47973.1"/>
    </source>
</evidence>
<dbReference type="STRING" id="76123.AS203_01755"/>
<evidence type="ECO:0000313" key="2">
    <source>
        <dbReference type="Proteomes" id="UP000056252"/>
    </source>
</evidence>
<dbReference type="RefSeq" id="WP_021583842.1">
    <property type="nucleotide sequence ID" value="NZ_CP013195.1"/>
</dbReference>